<dbReference type="GO" id="GO:0046983">
    <property type="term" value="F:protein dimerization activity"/>
    <property type="evidence" value="ECO:0007669"/>
    <property type="project" value="InterPro"/>
</dbReference>
<dbReference type="InterPro" id="IPR008906">
    <property type="entry name" value="HATC_C_dom"/>
</dbReference>
<dbReference type="InterPro" id="IPR036869">
    <property type="entry name" value="J_dom_sf"/>
</dbReference>
<proteinExistence type="predicted"/>
<dbReference type="FunFam" id="1.10.287.110:FF:000098">
    <property type="entry name" value="Chaperone protein dnaJ 20, chloroplastic"/>
    <property type="match status" value="1"/>
</dbReference>
<dbReference type="SMART" id="SM00271">
    <property type="entry name" value="DnaJ"/>
    <property type="match status" value="1"/>
</dbReference>
<evidence type="ECO:0000313" key="4">
    <source>
        <dbReference type="Proteomes" id="UP001231189"/>
    </source>
</evidence>
<dbReference type="Pfam" id="PF05699">
    <property type="entry name" value="Dimer_Tnp_hAT"/>
    <property type="match status" value="1"/>
</dbReference>
<dbReference type="InterPro" id="IPR001623">
    <property type="entry name" value="DnaJ_domain"/>
</dbReference>
<keyword evidence="4" id="KW-1185">Reference proteome</keyword>
<dbReference type="InterPro" id="IPR018253">
    <property type="entry name" value="DnaJ_domain_CS"/>
</dbReference>
<dbReference type="Gene3D" id="1.10.287.110">
    <property type="entry name" value="DnaJ domain"/>
    <property type="match status" value="1"/>
</dbReference>
<evidence type="ECO:0000259" key="2">
    <source>
        <dbReference type="PROSITE" id="PS50076"/>
    </source>
</evidence>
<dbReference type="GO" id="GO:0003677">
    <property type="term" value="F:DNA binding"/>
    <property type="evidence" value="ECO:0007669"/>
    <property type="project" value="InterPro"/>
</dbReference>
<dbReference type="Pfam" id="PF14372">
    <property type="entry name" value="hAT-like_RNase-H"/>
    <property type="match status" value="1"/>
</dbReference>
<dbReference type="InterPro" id="IPR012337">
    <property type="entry name" value="RNaseH-like_sf"/>
</dbReference>
<dbReference type="CDD" id="cd06257">
    <property type="entry name" value="DnaJ"/>
    <property type="match status" value="1"/>
</dbReference>
<dbReference type="SUPFAM" id="SSF46565">
    <property type="entry name" value="Chaperone J-domain"/>
    <property type="match status" value="1"/>
</dbReference>
<sequence>MDSRKQKPLALRYGDPMPPVKKKASAHVQTKSEDNPCIASLKRHSLRLYGSLPTSPLPAARRAMTSHPRPGNLQCRWWSSTYKMIAIGRPYREALKDYAKLDLNYKWEPTSGEWKMYELIEPLLFALAQVTTAFSAQAYPTSNIFYHHIVSIKIALRKAICHWNPTYKDMGEAMMEKFNKYWEDNNNVMVLATILDPRYNMFYIDWAFKELYDEDTTMDEISDVHVKLEELFYKFDTAKKMAEKSTTSSSNICITSSSMPASDSAFQTHRRNTTTKSSKSELRNYLEDALEDPDPKFILLDWWKVNSLRYPVLAKMARRFLTIPASSVSSESTFSTGRMVLDDYPMNTASSSSTTLGGLGFTSYGAGFGRSSGHRRCTVKAPATATASRSTDYYKVLSLEHSADLGEEDVKRAYRRLALQYHPDVCPPSRRAESTELFVELRRAYETLSDPATRVQYDAELRTGTAARRPADGFPKDVWEAQLSMLWARSERRHSAADSCGGNRFQAWARA</sequence>
<feature type="domain" description="J" evidence="2">
    <location>
        <begin position="392"/>
        <end position="461"/>
    </location>
</feature>
<comment type="caution">
    <text evidence="3">The sequence shown here is derived from an EMBL/GenBank/DDBJ whole genome shotgun (WGS) entry which is preliminary data.</text>
</comment>
<dbReference type="Pfam" id="PF00226">
    <property type="entry name" value="DnaJ"/>
    <property type="match status" value="1"/>
</dbReference>
<accession>A0AAD8RTE2</accession>
<reference evidence="3" key="1">
    <citation type="submission" date="2023-07" db="EMBL/GenBank/DDBJ databases">
        <title>A chromosome-level genome assembly of Lolium multiflorum.</title>
        <authorList>
            <person name="Chen Y."/>
            <person name="Copetti D."/>
            <person name="Kolliker R."/>
            <person name="Studer B."/>
        </authorList>
    </citation>
    <scope>NUCLEOTIDE SEQUENCE</scope>
    <source>
        <strain evidence="3">02402/16</strain>
        <tissue evidence="3">Leaf</tissue>
    </source>
</reference>
<dbReference type="EMBL" id="JAUUTY010000005">
    <property type="protein sequence ID" value="KAK1630419.1"/>
    <property type="molecule type" value="Genomic_DNA"/>
</dbReference>
<dbReference type="PROSITE" id="PS50076">
    <property type="entry name" value="DNAJ_2"/>
    <property type="match status" value="1"/>
</dbReference>
<dbReference type="PANTHER" id="PTHR23272:SF184">
    <property type="entry name" value="OS03G0311250 PROTEIN"/>
    <property type="match status" value="1"/>
</dbReference>
<dbReference type="GO" id="GO:0005783">
    <property type="term" value="C:endoplasmic reticulum"/>
    <property type="evidence" value="ECO:0007669"/>
    <property type="project" value="UniProtKB-ARBA"/>
</dbReference>
<dbReference type="Proteomes" id="UP001231189">
    <property type="component" value="Unassembled WGS sequence"/>
</dbReference>
<name>A0AAD8RTE2_LOLMU</name>
<feature type="region of interest" description="Disordered" evidence="1">
    <location>
        <begin position="1"/>
        <end position="22"/>
    </location>
</feature>
<dbReference type="PANTHER" id="PTHR23272">
    <property type="entry name" value="BED FINGER-RELATED"/>
    <property type="match status" value="1"/>
</dbReference>
<organism evidence="3 4">
    <name type="scientific">Lolium multiflorum</name>
    <name type="common">Italian ryegrass</name>
    <name type="synonym">Lolium perenne subsp. multiflorum</name>
    <dbReference type="NCBI Taxonomy" id="4521"/>
    <lineage>
        <taxon>Eukaryota</taxon>
        <taxon>Viridiplantae</taxon>
        <taxon>Streptophyta</taxon>
        <taxon>Embryophyta</taxon>
        <taxon>Tracheophyta</taxon>
        <taxon>Spermatophyta</taxon>
        <taxon>Magnoliopsida</taxon>
        <taxon>Liliopsida</taxon>
        <taxon>Poales</taxon>
        <taxon>Poaceae</taxon>
        <taxon>BOP clade</taxon>
        <taxon>Pooideae</taxon>
        <taxon>Poodae</taxon>
        <taxon>Poeae</taxon>
        <taxon>Poeae Chloroplast Group 2 (Poeae type)</taxon>
        <taxon>Loliodinae</taxon>
        <taxon>Loliinae</taxon>
        <taxon>Lolium</taxon>
    </lineage>
</organism>
<protein>
    <recommendedName>
        <fullName evidence="2">J domain-containing protein</fullName>
    </recommendedName>
</protein>
<dbReference type="AlphaFoldDB" id="A0AAD8RTE2"/>
<dbReference type="InterPro" id="IPR025525">
    <property type="entry name" value="hAT-like_transposase_RNase-H"/>
</dbReference>
<evidence type="ECO:0000313" key="3">
    <source>
        <dbReference type="EMBL" id="KAK1630419.1"/>
    </source>
</evidence>
<dbReference type="PROSITE" id="PS00636">
    <property type="entry name" value="DNAJ_1"/>
    <property type="match status" value="1"/>
</dbReference>
<evidence type="ECO:0000256" key="1">
    <source>
        <dbReference type="SAM" id="MobiDB-lite"/>
    </source>
</evidence>
<dbReference type="SUPFAM" id="SSF53098">
    <property type="entry name" value="Ribonuclease H-like"/>
    <property type="match status" value="1"/>
</dbReference>
<gene>
    <name evidence="3" type="ORF">QYE76_004734</name>
</gene>
<dbReference type="PRINTS" id="PR00625">
    <property type="entry name" value="JDOMAIN"/>
</dbReference>